<dbReference type="InterPro" id="IPR036514">
    <property type="entry name" value="SGNH_hydro_sf"/>
</dbReference>
<feature type="region of interest" description="Disordered" evidence="1">
    <location>
        <begin position="368"/>
        <end position="387"/>
    </location>
</feature>
<accession>A0A8S2CLA9</accession>
<dbReference type="Gene3D" id="3.40.50.1110">
    <property type="entry name" value="SGNH hydrolase"/>
    <property type="match status" value="1"/>
</dbReference>
<evidence type="ECO:0000313" key="4">
    <source>
        <dbReference type="Proteomes" id="UP000677228"/>
    </source>
</evidence>
<dbReference type="AlphaFoldDB" id="A0A8S2CLA9"/>
<evidence type="ECO:0000313" key="3">
    <source>
        <dbReference type="EMBL" id="CAF3513182.1"/>
    </source>
</evidence>
<feature type="region of interest" description="Disordered" evidence="1">
    <location>
        <begin position="1"/>
        <end position="115"/>
    </location>
</feature>
<gene>
    <name evidence="2" type="ORF">OVA965_LOCUS1168</name>
    <name evidence="3" type="ORF">TMI583_LOCUS1169</name>
</gene>
<feature type="compositionally biased region" description="Basic and acidic residues" evidence="1">
    <location>
        <begin position="615"/>
        <end position="625"/>
    </location>
</feature>
<evidence type="ECO:0000313" key="2">
    <source>
        <dbReference type="EMBL" id="CAF0736454.1"/>
    </source>
</evidence>
<dbReference type="EMBL" id="CAJNOK010000199">
    <property type="protein sequence ID" value="CAF0736454.1"/>
    <property type="molecule type" value="Genomic_DNA"/>
</dbReference>
<feature type="compositionally biased region" description="Low complexity" evidence="1">
    <location>
        <begin position="368"/>
        <end position="383"/>
    </location>
</feature>
<sequence>MHQDNNPNPNEQQSSQHHTSTSSQYRHSSSTLPSSISSNSYSSNSNRSTQHQSRSYNPSNMEVSRSLSNRSTLMLAQAGNSSTERQDGNRRYDHHRQHSTSTHHMHPKLHPQQHLYSRSEVDCPIAEGSKRTRWLKAGEKARENQQLVNNIAPFNWPSSHYGQIIYIDKATSNDVLENLFNRIKDVQVFTIDTESENRKSTSSATKQQQIPAIIQIQAIHNEQLATVFILEAQHLPSPSSQCFESIKTLCHRIFSVNSIILAWGDPVKELAPFFFTNLFNINDVNDPSNKCDLQKLFTRFWNARHPHTSECLRHLNTLKKPDLHGLELICHALTDDFEDDDITYNINEDINDNRNGCICLQSLNLPDSSPFPSSSPDNDNNNNTDMLDRQQKQKPSFFILSDSHGKFIQPSSTPNYTTYITSIPGLRWSDNKHIELSAIDLIKKPEITSFLSSCSVLVLLIGTNSTRSTAATQIIQQVQHLIENVRHDYKHLNDYQNLAVVLTYPCYKPLRTTTQELLDNINEYNKCLILLAQQLRFTILDFKIQRHHLYDDIHINKKYIFLVKESLTAYFHSSIIHSPPVSSSILLPPTSIQLQSTPKSTEEPEQLSNQPQKRTTHEQRNPETIKKRRAQHHKAQKEKHKQFKLHRRIGKKVTIQHVKKMLAYNQIKYKDIPPHIYGNLNILFATQEAKEAADKLLPSDAFSDGNVQAWMVTQNQ</sequence>
<reference evidence="2" key="1">
    <citation type="submission" date="2021-02" db="EMBL/GenBank/DDBJ databases">
        <authorList>
            <person name="Nowell W R."/>
        </authorList>
    </citation>
    <scope>NUCLEOTIDE SEQUENCE</scope>
</reference>
<name>A0A8S2CLA9_9BILA</name>
<comment type="caution">
    <text evidence="2">The sequence shown here is derived from an EMBL/GenBank/DDBJ whole genome shotgun (WGS) entry which is preliminary data.</text>
</comment>
<feature type="region of interest" description="Disordered" evidence="1">
    <location>
        <begin position="593"/>
        <end position="641"/>
    </location>
</feature>
<proteinExistence type="predicted"/>
<feature type="compositionally biased region" description="Polar residues" evidence="1">
    <location>
        <begin position="49"/>
        <end position="83"/>
    </location>
</feature>
<dbReference type="SUPFAM" id="SSF52266">
    <property type="entry name" value="SGNH hydrolase"/>
    <property type="match status" value="1"/>
</dbReference>
<feature type="compositionally biased region" description="Basic residues" evidence="1">
    <location>
        <begin position="626"/>
        <end position="641"/>
    </location>
</feature>
<dbReference type="EMBL" id="CAJOBA010000199">
    <property type="protein sequence ID" value="CAF3513182.1"/>
    <property type="molecule type" value="Genomic_DNA"/>
</dbReference>
<evidence type="ECO:0000256" key="1">
    <source>
        <dbReference type="SAM" id="MobiDB-lite"/>
    </source>
</evidence>
<dbReference type="Proteomes" id="UP000682733">
    <property type="component" value="Unassembled WGS sequence"/>
</dbReference>
<protein>
    <submittedName>
        <fullName evidence="2">Uncharacterized protein</fullName>
    </submittedName>
</protein>
<feature type="compositionally biased region" description="Low complexity" evidence="1">
    <location>
        <begin position="1"/>
        <end position="48"/>
    </location>
</feature>
<organism evidence="2 4">
    <name type="scientific">Didymodactylos carnosus</name>
    <dbReference type="NCBI Taxonomy" id="1234261"/>
    <lineage>
        <taxon>Eukaryota</taxon>
        <taxon>Metazoa</taxon>
        <taxon>Spiralia</taxon>
        <taxon>Gnathifera</taxon>
        <taxon>Rotifera</taxon>
        <taxon>Eurotatoria</taxon>
        <taxon>Bdelloidea</taxon>
        <taxon>Philodinida</taxon>
        <taxon>Philodinidae</taxon>
        <taxon>Didymodactylos</taxon>
    </lineage>
</organism>
<feature type="compositionally biased region" description="Basic residues" evidence="1">
    <location>
        <begin position="92"/>
        <end position="111"/>
    </location>
</feature>
<dbReference type="Proteomes" id="UP000677228">
    <property type="component" value="Unassembled WGS sequence"/>
</dbReference>